<comment type="caution">
    <text evidence="2">The sequence shown here is derived from an EMBL/GenBank/DDBJ whole genome shotgun (WGS) entry which is preliminary data.</text>
</comment>
<proteinExistence type="predicted"/>
<keyword evidence="3" id="KW-1185">Reference proteome</keyword>
<sequence>MALGAASVGQHILHGVPPSGPPPRGTPPLHQRRLEALRVLDSTIEKVAKQTQKGGVRVSDREWLILKRLCVPFDNTAELNRNAYDACSHVIHHGNVYANKQDGSTITVCSHCAIFFCRPYHLHASSSTSLPCRLCYTIIASQLLLPFHHSSSSLLHRLVNASFLHNSIVKRA</sequence>
<dbReference type="EMBL" id="JBGMDY010000003">
    <property type="protein sequence ID" value="KAL2339881.1"/>
    <property type="molecule type" value="Genomic_DNA"/>
</dbReference>
<evidence type="ECO:0000313" key="2">
    <source>
        <dbReference type="EMBL" id="KAL2339881.1"/>
    </source>
</evidence>
<accession>A0ABD1MVM2</accession>
<reference evidence="2 3" key="1">
    <citation type="submission" date="2024-08" db="EMBL/GenBank/DDBJ databases">
        <title>Insights into the chromosomal genome structure of Flemingia macrophylla.</title>
        <authorList>
            <person name="Ding Y."/>
            <person name="Zhao Y."/>
            <person name="Bi W."/>
            <person name="Wu M."/>
            <person name="Zhao G."/>
            <person name="Gong Y."/>
            <person name="Li W."/>
            <person name="Zhang P."/>
        </authorList>
    </citation>
    <scope>NUCLEOTIDE SEQUENCE [LARGE SCALE GENOMIC DNA]</scope>
    <source>
        <strain evidence="2">DYQJB</strain>
        <tissue evidence="2">Leaf</tissue>
    </source>
</reference>
<organism evidence="2 3">
    <name type="scientific">Flemingia macrophylla</name>
    <dbReference type="NCBI Taxonomy" id="520843"/>
    <lineage>
        <taxon>Eukaryota</taxon>
        <taxon>Viridiplantae</taxon>
        <taxon>Streptophyta</taxon>
        <taxon>Embryophyta</taxon>
        <taxon>Tracheophyta</taxon>
        <taxon>Spermatophyta</taxon>
        <taxon>Magnoliopsida</taxon>
        <taxon>eudicotyledons</taxon>
        <taxon>Gunneridae</taxon>
        <taxon>Pentapetalae</taxon>
        <taxon>rosids</taxon>
        <taxon>fabids</taxon>
        <taxon>Fabales</taxon>
        <taxon>Fabaceae</taxon>
        <taxon>Papilionoideae</taxon>
        <taxon>50 kb inversion clade</taxon>
        <taxon>NPAAA clade</taxon>
        <taxon>indigoferoid/millettioid clade</taxon>
        <taxon>Phaseoleae</taxon>
        <taxon>Flemingia</taxon>
    </lineage>
</organism>
<gene>
    <name evidence="2" type="ORF">Fmac_007821</name>
</gene>
<feature type="region of interest" description="Disordered" evidence="1">
    <location>
        <begin position="1"/>
        <end position="29"/>
    </location>
</feature>
<evidence type="ECO:0000313" key="3">
    <source>
        <dbReference type="Proteomes" id="UP001603857"/>
    </source>
</evidence>
<protein>
    <submittedName>
        <fullName evidence="2">Uncharacterized protein</fullName>
    </submittedName>
</protein>
<name>A0ABD1MVM2_9FABA</name>
<dbReference type="AlphaFoldDB" id="A0ABD1MVM2"/>
<evidence type="ECO:0000256" key="1">
    <source>
        <dbReference type="SAM" id="MobiDB-lite"/>
    </source>
</evidence>
<dbReference type="Proteomes" id="UP001603857">
    <property type="component" value="Unassembled WGS sequence"/>
</dbReference>